<gene>
    <name evidence="1" type="ORF">LCGC14_0853140</name>
</gene>
<accession>A0A0F9PUW6</accession>
<protein>
    <submittedName>
        <fullName evidence="1">Uncharacterized protein</fullName>
    </submittedName>
</protein>
<sequence length="43" mass="4715">MKRQTICTDCGGTATITGTEDDYEIICNHCDPRGPVVKEKEGE</sequence>
<evidence type="ECO:0000313" key="1">
    <source>
        <dbReference type="EMBL" id="KKN28547.1"/>
    </source>
</evidence>
<dbReference type="EMBL" id="LAZR01002552">
    <property type="protein sequence ID" value="KKN28547.1"/>
    <property type="molecule type" value="Genomic_DNA"/>
</dbReference>
<name>A0A0F9PUW6_9ZZZZ</name>
<proteinExistence type="predicted"/>
<organism evidence="1">
    <name type="scientific">marine sediment metagenome</name>
    <dbReference type="NCBI Taxonomy" id="412755"/>
    <lineage>
        <taxon>unclassified sequences</taxon>
        <taxon>metagenomes</taxon>
        <taxon>ecological metagenomes</taxon>
    </lineage>
</organism>
<reference evidence="1" key="1">
    <citation type="journal article" date="2015" name="Nature">
        <title>Complex archaea that bridge the gap between prokaryotes and eukaryotes.</title>
        <authorList>
            <person name="Spang A."/>
            <person name="Saw J.H."/>
            <person name="Jorgensen S.L."/>
            <person name="Zaremba-Niedzwiedzka K."/>
            <person name="Martijn J."/>
            <person name="Lind A.E."/>
            <person name="van Eijk R."/>
            <person name="Schleper C."/>
            <person name="Guy L."/>
            <person name="Ettema T.J."/>
        </authorList>
    </citation>
    <scope>NUCLEOTIDE SEQUENCE</scope>
</reference>
<dbReference type="AlphaFoldDB" id="A0A0F9PUW6"/>
<comment type="caution">
    <text evidence="1">The sequence shown here is derived from an EMBL/GenBank/DDBJ whole genome shotgun (WGS) entry which is preliminary data.</text>
</comment>